<protein>
    <recommendedName>
        <fullName evidence="3">Secreted protein</fullName>
    </recommendedName>
</protein>
<comment type="caution">
    <text evidence="1">The sequence shown here is derived from an EMBL/GenBank/DDBJ whole genome shotgun (WGS) entry which is preliminary data.</text>
</comment>
<keyword evidence="2" id="KW-1185">Reference proteome</keyword>
<accession>A0ABR1YU30</accession>
<name>A0ABR1YU30_9PEZI</name>
<dbReference type="Proteomes" id="UP001492380">
    <property type="component" value="Unassembled WGS sequence"/>
</dbReference>
<proteinExistence type="predicted"/>
<sequence length="107" mass="12157">MIGRRWMLAAGTCAWACCLYCTVTLYHHVWPPHRISVDTDTWIQHEESSTRAGQSDLRSRRRLFSSALATTQPTQALFGLPPLSPTGDLDARWSWMRDAVEPQSSPR</sequence>
<gene>
    <name evidence="1" type="ORF">HDK90DRAFT_227014</name>
</gene>
<evidence type="ECO:0000313" key="1">
    <source>
        <dbReference type="EMBL" id="KAK8238503.1"/>
    </source>
</evidence>
<evidence type="ECO:0000313" key="2">
    <source>
        <dbReference type="Proteomes" id="UP001492380"/>
    </source>
</evidence>
<organism evidence="1 2">
    <name type="scientific">Phyllosticta capitalensis</name>
    <dbReference type="NCBI Taxonomy" id="121624"/>
    <lineage>
        <taxon>Eukaryota</taxon>
        <taxon>Fungi</taxon>
        <taxon>Dikarya</taxon>
        <taxon>Ascomycota</taxon>
        <taxon>Pezizomycotina</taxon>
        <taxon>Dothideomycetes</taxon>
        <taxon>Dothideomycetes incertae sedis</taxon>
        <taxon>Botryosphaeriales</taxon>
        <taxon>Phyllostictaceae</taxon>
        <taxon>Phyllosticta</taxon>
    </lineage>
</organism>
<evidence type="ECO:0008006" key="3">
    <source>
        <dbReference type="Google" id="ProtNLM"/>
    </source>
</evidence>
<dbReference type="EMBL" id="JBBWRZ010000004">
    <property type="protein sequence ID" value="KAK8238503.1"/>
    <property type="molecule type" value="Genomic_DNA"/>
</dbReference>
<reference evidence="1 2" key="1">
    <citation type="submission" date="2024-04" db="EMBL/GenBank/DDBJ databases">
        <title>Phyllosticta paracitricarpa is synonymous to the EU quarantine fungus P. citricarpa based on phylogenomic analyses.</title>
        <authorList>
            <consortium name="Lawrence Berkeley National Laboratory"/>
            <person name="Van Ingen-Buijs V.A."/>
            <person name="Van Westerhoven A.C."/>
            <person name="Haridas S."/>
            <person name="Skiadas P."/>
            <person name="Martin F."/>
            <person name="Groenewald J.Z."/>
            <person name="Crous P.W."/>
            <person name="Seidl M.F."/>
        </authorList>
    </citation>
    <scope>NUCLEOTIDE SEQUENCE [LARGE SCALE GENOMIC DNA]</scope>
    <source>
        <strain evidence="1 2">CBS 123374</strain>
    </source>
</reference>